<feature type="domain" description="MgtC/SapB/SrpB/YhiD N-terminal" evidence="2">
    <location>
        <begin position="22"/>
        <end position="143"/>
    </location>
</feature>
<dbReference type="OrthoDB" id="9813718at2"/>
<feature type="transmembrane region" description="Helical" evidence="1">
    <location>
        <begin position="188"/>
        <end position="209"/>
    </location>
</feature>
<feature type="transmembrane region" description="Helical" evidence="1">
    <location>
        <begin position="106"/>
        <end position="138"/>
    </location>
</feature>
<keyword evidence="5" id="KW-1185">Reference proteome</keyword>
<accession>A0A1G5YJQ6</accession>
<dbReference type="PANTHER" id="PTHR39084">
    <property type="entry name" value="MEMBRANE PROTEIN-RELATED"/>
    <property type="match status" value="1"/>
</dbReference>
<feature type="transmembrane region" description="Helical" evidence="1">
    <location>
        <begin position="281"/>
        <end position="298"/>
    </location>
</feature>
<dbReference type="Pfam" id="PF13194">
    <property type="entry name" value="DUF4010"/>
    <property type="match status" value="1"/>
</dbReference>
<evidence type="ECO:0000313" key="4">
    <source>
        <dbReference type="EMBL" id="SDA82227.1"/>
    </source>
</evidence>
<dbReference type="InterPro" id="IPR049177">
    <property type="entry name" value="MgtC_SapB_SrpB_YhiD_N"/>
</dbReference>
<feature type="domain" description="DUF4010" evidence="3">
    <location>
        <begin position="194"/>
        <end position="401"/>
    </location>
</feature>
<dbReference type="RefSeq" id="WP_092730546.1">
    <property type="nucleotide sequence ID" value="NZ_FMXE01000017.1"/>
</dbReference>
<feature type="transmembrane region" description="Helical" evidence="1">
    <location>
        <begin position="158"/>
        <end position="176"/>
    </location>
</feature>
<evidence type="ECO:0000259" key="2">
    <source>
        <dbReference type="Pfam" id="PF02308"/>
    </source>
</evidence>
<dbReference type="Proteomes" id="UP000198756">
    <property type="component" value="Unassembled WGS sequence"/>
</dbReference>
<keyword evidence="1" id="KW-1133">Transmembrane helix</keyword>
<gene>
    <name evidence="4" type="ORF">SAMN03080617_02558</name>
</gene>
<dbReference type="AlphaFoldDB" id="A0A1G5YJQ6"/>
<keyword evidence="1" id="KW-0472">Membrane</keyword>
<feature type="transmembrane region" description="Helical" evidence="1">
    <location>
        <begin position="318"/>
        <end position="338"/>
    </location>
</feature>
<dbReference type="InterPro" id="IPR025105">
    <property type="entry name" value="DUF4010"/>
</dbReference>
<evidence type="ECO:0000259" key="3">
    <source>
        <dbReference type="Pfam" id="PF13194"/>
    </source>
</evidence>
<feature type="transmembrane region" description="Helical" evidence="1">
    <location>
        <begin position="215"/>
        <end position="235"/>
    </location>
</feature>
<keyword evidence="1" id="KW-0812">Transmembrane</keyword>
<feature type="transmembrane region" description="Helical" evidence="1">
    <location>
        <begin position="409"/>
        <end position="428"/>
    </location>
</feature>
<evidence type="ECO:0000256" key="1">
    <source>
        <dbReference type="SAM" id="Phobius"/>
    </source>
</evidence>
<feature type="transmembrane region" description="Helical" evidence="1">
    <location>
        <begin position="18"/>
        <end position="35"/>
    </location>
</feature>
<protein>
    <submittedName>
        <fullName evidence="4">Uncharacterized membrane protein, DUF4010 family</fullName>
    </submittedName>
</protein>
<dbReference type="EMBL" id="FMXE01000017">
    <property type="protein sequence ID" value="SDA82227.1"/>
    <property type="molecule type" value="Genomic_DNA"/>
</dbReference>
<name>A0A1G5YJQ6_9BACT</name>
<feature type="transmembrane region" description="Helical" evidence="1">
    <location>
        <begin position="247"/>
        <end position="269"/>
    </location>
</feature>
<feature type="transmembrane region" description="Helical" evidence="1">
    <location>
        <begin position="378"/>
        <end position="397"/>
    </location>
</feature>
<feature type="transmembrane region" description="Helical" evidence="1">
    <location>
        <begin position="47"/>
        <end position="68"/>
    </location>
</feature>
<proteinExistence type="predicted"/>
<dbReference type="Pfam" id="PF02308">
    <property type="entry name" value="MgtC"/>
    <property type="match status" value="1"/>
</dbReference>
<evidence type="ECO:0000313" key="5">
    <source>
        <dbReference type="Proteomes" id="UP000198756"/>
    </source>
</evidence>
<dbReference type="STRING" id="279824.SAMN03080617_02558"/>
<sequence>MDQLLIDQQGFSISKEEFLIRLVIAIGIGSVIGLERQFRAIKENSHGFAGIRTFIFLVLLGFIAALFYYLFSPWIYVALFIGVSLLVSATYWISANQGDRGSTTEFSSLLAFVLGSMTFIGLIEISLMITVVIVVVLSSKFRINAIVGMITAEEMYDFIRFVVIALLIFPFLPDETYGPYEVLNPREIGWVILLTSGLGLVGYILTKFLGANKGILLGGIVGGLVSSTAVTWIYANKSRENENLSSSCATAILAASSIMFVRVLIWTFIFNQVLFNRLLPAIGLILLSAIGITLYIYLRHQSKKIEANEMPPSKPLDLKGAIVFGLIYSLILLVVSYANENLGDSGTLISSAVAGFSDIDAITISISKLTGIKLDLGIGFNAILLAAISNTLVKMGIGIYAGSRALRKNLLLGYGTMIITTLVLLILIS</sequence>
<feature type="transmembrane region" description="Helical" evidence="1">
    <location>
        <begin position="74"/>
        <end position="94"/>
    </location>
</feature>
<reference evidence="5" key="1">
    <citation type="submission" date="2016-10" db="EMBL/GenBank/DDBJ databases">
        <authorList>
            <person name="Varghese N."/>
            <person name="Submissions S."/>
        </authorList>
    </citation>
    <scope>NUCLEOTIDE SEQUENCE [LARGE SCALE GENOMIC DNA]</scope>
    <source>
        <strain evidence="5">DSM 22703</strain>
    </source>
</reference>
<dbReference type="PANTHER" id="PTHR39084:SF1">
    <property type="entry name" value="DUF4010 DOMAIN-CONTAINING PROTEIN"/>
    <property type="match status" value="1"/>
</dbReference>
<organism evidence="4 5">
    <name type="scientific">Algoriphagus alkaliphilus</name>
    <dbReference type="NCBI Taxonomy" id="279824"/>
    <lineage>
        <taxon>Bacteria</taxon>
        <taxon>Pseudomonadati</taxon>
        <taxon>Bacteroidota</taxon>
        <taxon>Cytophagia</taxon>
        <taxon>Cytophagales</taxon>
        <taxon>Cyclobacteriaceae</taxon>
        <taxon>Algoriphagus</taxon>
    </lineage>
</organism>